<gene>
    <name evidence="1" type="ORF">AGLY_011402</name>
</gene>
<keyword evidence="2" id="KW-1185">Reference proteome</keyword>
<protein>
    <submittedName>
        <fullName evidence="1">Uncharacterized protein</fullName>
    </submittedName>
</protein>
<comment type="caution">
    <text evidence="1">The sequence shown here is derived from an EMBL/GenBank/DDBJ whole genome shotgun (WGS) entry which is preliminary data.</text>
</comment>
<organism evidence="1 2">
    <name type="scientific">Aphis glycines</name>
    <name type="common">Soybean aphid</name>
    <dbReference type="NCBI Taxonomy" id="307491"/>
    <lineage>
        <taxon>Eukaryota</taxon>
        <taxon>Metazoa</taxon>
        <taxon>Ecdysozoa</taxon>
        <taxon>Arthropoda</taxon>
        <taxon>Hexapoda</taxon>
        <taxon>Insecta</taxon>
        <taxon>Pterygota</taxon>
        <taxon>Neoptera</taxon>
        <taxon>Paraneoptera</taxon>
        <taxon>Hemiptera</taxon>
        <taxon>Sternorrhyncha</taxon>
        <taxon>Aphidomorpha</taxon>
        <taxon>Aphidoidea</taxon>
        <taxon>Aphididae</taxon>
        <taxon>Aphidini</taxon>
        <taxon>Aphis</taxon>
        <taxon>Aphis</taxon>
    </lineage>
</organism>
<reference evidence="1 2" key="1">
    <citation type="submission" date="2019-08" db="EMBL/GenBank/DDBJ databases">
        <title>The genome of the soybean aphid Biotype 1, its phylome, world population structure and adaptation to the North American continent.</title>
        <authorList>
            <person name="Giordano R."/>
            <person name="Donthu R.K."/>
            <person name="Hernandez A.G."/>
            <person name="Wright C.L."/>
            <person name="Zimin A.V."/>
        </authorList>
    </citation>
    <scope>NUCLEOTIDE SEQUENCE [LARGE SCALE GENOMIC DNA]</scope>
    <source>
        <tissue evidence="1">Whole aphids</tissue>
    </source>
</reference>
<dbReference type="Proteomes" id="UP000475862">
    <property type="component" value="Unassembled WGS sequence"/>
</dbReference>
<name>A0A6G0TDB4_APHGL</name>
<sequence>MIHCVSEWRRGCELCEASFMGSTEYFLSDNILLLCQSIKVDPDRIQYIFLGIRLFKKSCSVALSVKLANNNDVLFPCNVLKHQSSWPVFNYQNNEQYNSKIAYHGNRPIVAAASSAGLSPALYIICTRRCGTLPFANVTNVKRPVFAVAIKNGRQCCEGCGQKGGPVTAPRGNSIKSELRYDSNSYDKVSGIYTEEFVRGWIESYIRSTAIIEYATNSKRSDECIDFTMIITSRNNTSISNFGGGFRWQSKYPWCIIEVKSKHFPTVFKKIEKNKKKKVMENGNFYVKPVFDQIDFFIWYHSKINRCKYLKFSPNVYTTEIFDFYKILFEESIKKFWMTKKNLKIKYKVPNVLFLFSNFYDISRKRENLQVKNKHFPTVFNKIKKNKKKVTENRIFTQNQFSTKSIFLYDCNSKINQCTYLKFSPNVYIIKFSKSFDLTFDVDKTILDDQKKLKMKYIRFLTNCFYCSKKKIKNLQIFTKSVENAKICNYL</sequence>
<evidence type="ECO:0000313" key="2">
    <source>
        <dbReference type="Proteomes" id="UP000475862"/>
    </source>
</evidence>
<accession>A0A6G0TDB4</accession>
<evidence type="ECO:0000313" key="1">
    <source>
        <dbReference type="EMBL" id="KAE9530940.1"/>
    </source>
</evidence>
<dbReference type="AlphaFoldDB" id="A0A6G0TDB4"/>
<dbReference type="EMBL" id="VYZN01000042">
    <property type="protein sequence ID" value="KAE9530940.1"/>
    <property type="molecule type" value="Genomic_DNA"/>
</dbReference>
<proteinExistence type="predicted"/>